<reference evidence="1" key="1">
    <citation type="journal article" date="2019" name="PLoS Negl. Trop. Dis.">
        <title>Revisiting the worldwide diversity of Leptospira species in the environment.</title>
        <authorList>
            <person name="Vincent A.T."/>
            <person name="Schiettekatte O."/>
            <person name="Bourhy P."/>
            <person name="Veyrier F.J."/>
            <person name="Picardeau M."/>
        </authorList>
    </citation>
    <scope>NUCLEOTIDE SEQUENCE [LARGE SCALE GENOMIC DNA]</scope>
    <source>
        <strain evidence="1">201400974</strain>
    </source>
</reference>
<dbReference type="RefSeq" id="WP_135764605.1">
    <property type="nucleotide sequence ID" value="NZ_RQHV01000050.1"/>
</dbReference>
<proteinExistence type="predicted"/>
<comment type="caution">
    <text evidence="1">The sequence shown here is derived from an EMBL/GenBank/DDBJ whole genome shotgun (WGS) entry which is preliminary data.</text>
</comment>
<evidence type="ECO:0000313" key="1">
    <source>
        <dbReference type="EMBL" id="TGN09753.1"/>
    </source>
</evidence>
<sequence length="66" mass="7458">MEEDDKKLNALEFTEKISGSRKAKALGIPILVKVGNKLIFMNPDGTEKFLKDVEPPRTVPRKFKLS</sequence>
<accession>A0A4R9LPZ1</accession>
<gene>
    <name evidence="1" type="ORF">EHS11_11770</name>
</gene>
<evidence type="ECO:0000313" key="2">
    <source>
        <dbReference type="Proteomes" id="UP000298264"/>
    </source>
</evidence>
<protein>
    <submittedName>
        <fullName evidence="1">Uncharacterized protein</fullName>
    </submittedName>
</protein>
<dbReference type="EMBL" id="RQHV01000050">
    <property type="protein sequence ID" value="TGN09753.1"/>
    <property type="molecule type" value="Genomic_DNA"/>
</dbReference>
<dbReference type="Proteomes" id="UP000298264">
    <property type="component" value="Unassembled WGS sequence"/>
</dbReference>
<name>A0A4R9LPZ1_9LEPT</name>
<keyword evidence="2" id="KW-1185">Reference proteome</keyword>
<organism evidence="1 2">
    <name type="scientific">Leptospira ilyithenensis</name>
    <dbReference type="NCBI Taxonomy" id="2484901"/>
    <lineage>
        <taxon>Bacteria</taxon>
        <taxon>Pseudomonadati</taxon>
        <taxon>Spirochaetota</taxon>
        <taxon>Spirochaetia</taxon>
        <taxon>Leptospirales</taxon>
        <taxon>Leptospiraceae</taxon>
        <taxon>Leptospira</taxon>
    </lineage>
</organism>
<dbReference type="AlphaFoldDB" id="A0A4R9LPZ1"/>